<dbReference type="InterPro" id="IPR053976">
    <property type="entry name" value="PFF1_TM"/>
</dbReference>
<evidence type="ECO:0000259" key="17">
    <source>
        <dbReference type="Pfam" id="PF04389"/>
    </source>
</evidence>
<keyword evidence="9 15" id="KW-0378">Hydrolase</keyword>
<feature type="transmembrane region" description="Helical" evidence="16">
    <location>
        <begin position="470"/>
        <end position="490"/>
    </location>
</feature>
<evidence type="ECO:0000256" key="2">
    <source>
        <dbReference type="ARBA" id="ARBA00003273"/>
    </source>
</evidence>
<dbReference type="EC" id="3.4.-.-" evidence="15"/>
<evidence type="ECO:0000256" key="8">
    <source>
        <dbReference type="ARBA" id="ARBA00022723"/>
    </source>
</evidence>
<dbReference type="InterPro" id="IPR045175">
    <property type="entry name" value="M28_fam"/>
</dbReference>
<sequence>MFPSLLPFEKLQVTIIVLVCYVAAIISTVVVQERLPSAPQHQHAVGLHLDDALRDLQAIAQFPHPFDSPKNDEVGDFVNQRLKSIRNDKSWITIDVDKHNNASWYPTPGTVTYMESRNIAIKFEGSKWNESAVLFTAHYDTSSLAPGATDDTIAVVSLLQMADYLAANQPERSVIILFDDGEEDGLHGARMFLHHPWSKLVQSFVNAEGAGAGGRPNLFRSSSPEITSAFGSAPHPHGSSLFSDAFKLGLVRSRTDYDVYTAAGLPGVDYAFYTGRQKYHTMEDTVTNIRDRRPLWLMMENLNSLVKSLAYRSDSQATDKSGFVYFDVFGEAQFYLRFDLYIVLNILLIALGPIIVVLLGYSLYRSHKIHSGWRGWGRFPLALVLGIAMGVLSTGWYSEYNPMIIYGHSYSVITSIICLVTIGALFPLWIAHWWSPVPIQRGQTLVEMFAFWWLIAIVNLISAARQEITGGFFITFFYAATLAATIITLLDQHRLNKQVDAAPTLFAEDDLIRPSGSRRSSNHHNGSIRGIESASERTPLIPRAEDLVAPRKLEEETLGWIWVVEFLVAAVFPVILILQIMWAILAALGPTVVDGSKPVFVYMFLSITALLFALPVAPFAHKLPVTFFIVLAVVGLATAAYNTFEFPFAQGGAYKVVFWQSADLQAGNSTVSLTGVGPYLKQALRDVSPVEYDDVTWEKGPVSGVSTAKFPALAPRSVPTLNMAKWMNIEVEKTGISSALIRISGQETRACRLSFEGGYNVSQVLVRGSNRDGYELPSPVPVKHVNLWKRTWNATWEVEVELTATGSSNVPLHQTAEVLRGKASCIWADRNDGRIPALDQLYVFLPPWATMTAWGSGLVEGWKDFTI</sequence>
<dbReference type="PANTHER" id="PTHR12147">
    <property type="entry name" value="METALLOPEPTIDASE M28 FAMILY MEMBER"/>
    <property type="match status" value="1"/>
</dbReference>
<feature type="transmembrane region" description="Helical" evidence="16">
    <location>
        <begin position="445"/>
        <end position="464"/>
    </location>
</feature>
<dbReference type="InterPro" id="IPR053975">
    <property type="entry name" value="PFF1_C"/>
</dbReference>
<evidence type="ECO:0000313" key="20">
    <source>
        <dbReference type="EMBL" id="KIM32383.1"/>
    </source>
</evidence>
<dbReference type="Pfam" id="PF04389">
    <property type="entry name" value="Peptidase_M28"/>
    <property type="match status" value="1"/>
</dbReference>
<keyword evidence="7 16" id="KW-0812">Transmembrane</keyword>
<evidence type="ECO:0000259" key="18">
    <source>
        <dbReference type="Pfam" id="PF22250"/>
    </source>
</evidence>
<dbReference type="Pfam" id="PF22250">
    <property type="entry name" value="PFF1_C"/>
    <property type="match status" value="1"/>
</dbReference>
<keyword evidence="6 15" id="KW-0645">Protease</keyword>
<feature type="transmembrane region" description="Helical" evidence="16">
    <location>
        <begin position="12"/>
        <end position="31"/>
    </location>
</feature>
<evidence type="ECO:0000259" key="19">
    <source>
        <dbReference type="Pfam" id="PF22251"/>
    </source>
</evidence>
<feature type="domain" description="Vacuolar membrane protease transmembrane" evidence="19">
    <location>
        <begin position="378"/>
        <end position="500"/>
    </location>
</feature>
<evidence type="ECO:0000256" key="3">
    <source>
        <dbReference type="ARBA" id="ARBA00004128"/>
    </source>
</evidence>
<evidence type="ECO:0000256" key="13">
    <source>
        <dbReference type="ARBA" id="ARBA00023136"/>
    </source>
</evidence>
<feature type="domain" description="Vacuolar membrane protease C-terminal" evidence="18">
    <location>
        <begin position="655"/>
        <end position="860"/>
    </location>
</feature>
<keyword evidence="21" id="KW-1185">Reference proteome</keyword>
<accession>A0A0C2X2A1</accession>
<dbReference type="OrthoDB" id="76293at2759"/>
<evidence type="ECO:0000256" key="1">
    <source>
        <dbReference type="ARBA" id="ARBA00001947"/>
    </source>
</evidence>
<evidence type="ECO:0000256" key="6">
    <source>
        <dbReference type="ARBA" id="ARBA00022670"/>
    </source>
</evidence>
<keyword evidence="14" id="KW-0325">Glycoprotein</keyword>
<evidence type="ECO:0000256" key="10">
    <source>
        <dbReference type="ARBA" id="ARBA00022833"/>
    </source>
</evidence>
<keyword evidence="8 15" id="KW-0479">Metal-binding</keyword>
<dbReference type="InterPro" id="IPR007484">
    <property type="entry name" value="Peptidase_M28"/>
</dbReference>
<dbReference type="GO" id="GO:0005774">
    <property type="term" value="C:vacuolar membrane"/>
    <property type="evidence" value="ECO:0007669"/>
    <property type="project" value="UniProtKB-SubCell"/>
</dbReference>
<evidence type="ECO:0000256" key="14">
    <source>
        <dbReference type="ARBA" id="ARBA00023180"/>
    </source>
</evidence>
<feature type="transmembrane region" description="Helical" evidence="16">
    <location>
        <begin position="623"/>
        <end position="641"/>
    </location>
</feature>
<comment type="function">
    <text evidence="2">May be involved in vacuolar sorting and osmoregulation.</text>
</comment>
<evidence type="ECO:0000256" key="11">
    <source>
        <dbReference type="ARBA" id="ARBA00022989"/>
    </source>
</evidence>
<reference evidence="20 21" key="1">
    <citation type="submission" date="2014-04" db="EMBL/GenBank/DDBJ databases">
        <authorList>
            <consortium name="DOE Joint Genome Institute"/>
            <person name="Kuo A."/>
            <person name="Zuccaro A."/>
            <person name="Kohler A."/>
            <person name="Nagy L.G."/>
            <person name="Floudas D."/>
            <person name="Copeland A."/>
            <person name="Barry K.W."/>
            <person name="Cichocki N."/>
            <person name="Veneault-Fourrey C."/>
            <person name="LaButti K."/>
            <person name="Lindquist E.A."/>
            <person name="Lipzen A."/>
            <person name="Lundell T."/>
            <person name="Morin E."/>
            <person name="Murat C."/>
            <person name="Sun H."/>
            <person name="Tunlid A."/>
            <person name="Henrissat B."/>
            <person name="Grigoriev I.V."/>
            <person name="Hibbett D.S."/>
            <person name="Martin F."/>
            <person name="Nordberg H.P."/>
            <person name="Cantor M.N."/>
            <person name="Hua S.X."/>
        </authorList>
    </citation>
    <scope>NUCLEOTIDE SEQUENCE [LARGE SCALE GENOMIC DNA]</scope>
    <source>
        <strain evidence="20 21">MAFF 305830</strain>
    </source>
</reference>
<comment type="cofactor">
    <cofactor evidence="1">
        <name>Zn(2+)</name>
        <dbReference type="ChEBI" id="CHEBI:29105"/>
    </cofactor>
</comment>
<feature type="transmembrane region" description="Helical" evidence="16">
    <location>
        <begin position="340"/>
        <end position="364"/>
    </location>
</feature>
<proteinExistence type="inferred from homology"/>
<feature type="transmembrane region" description="Helical" evidence="16">
    <location>
        <begin position="560"/>
        <end position="587"/>
    </location>
</feature>
<dbReference type="STRING" id="933852.A0A0C2X2A1"/>
<dbReference type="GO" id="GO:0046872">
    <property type="term" value="F:metal ion binding"/>
    <property type="evidence" value="ECO:0007669"/>
    <property type="project" value="UniProtKB-KW"/>
</dbReference>
<evidence type="ECO:0000313" key="21">
    <source>
        <dbReference type="Proteomes" id="UP000054097"/>
    </source>
</evidence>
<keyword evidence="5" id="KW-0926">Vacuole</keyword>
<evidence type="ECO:0000256" key="16">
    <source>
        <dbReference type="SAM" id="Phobius"/>
    </source>
</evidence>
<comment type="similarity">
    <text evidence="4 15">Belongs to the peptidase M28 family.</text>
</comment>
<dbReference type="SUPFAM" id="SSF53187">
    <property type="entry name" value="Zn-dependent exopeptidases"/>
    <property type="match status" value="1"/>
</dbReference>
<keyword evidence="12" id="KW-0482">Metalloprotease</keyword>
<dbReference type="Gene3D" id="3.40.630.10">
    <property type="entry name" value="Zn peptidases"/>
    <property type="match status" value="1"/>
</dbReference>
<dbReference type="Proteomes" id="UP000054097">
    <property type="component" value="Unassembled WGS sequence"/>
</dbReference>
<evidence type="ECO:0000256" key="4">
    <source>
        <dbReference type="ARBA" id="ARBA00010918"/>
    </source>
</evidence>
<keyword evidence="13 16" id="KW-0472">Membrane</keyword>
<reference evidence="21" key="2">
    <citation type="submission" date="2015-01" db="EMBL/GenBank/DDBJ databases">
        <title>Evolutionary Origins and Diversification of the Mycorrhizal Mutualists.</title>
        <authorList>
            <consortium name="DOE Joint Genome Institute"/>
            <consortium name="Mycorrhizal Genomics Consortium"/>
            <person name="Kohler A."/>
            <person name="Kuo A."/>
            <person name="Nagy L.G."/>
            <person name="Floudas D."/>
            <person name="Copeland A."/>
            <person name="Barry K.W."/>
            <person name="Cichocki N."/>
            <person name="Veneault-Fourrey C."/>
            <person name="LaButti K."/>
            <person name="Lindquist E.A."/>
            <person name="Lipzen A."/>
            <person name="Lundell T."/>
            <person name="Morin E."/>
            <person name="Murat C."/>
            <person name="Riley R."/>
            <person name="Ohm R."/>
            <person name="Sun H."/>
            <person name="Tunlid A."/>
            <person name="Henrissat B."/>
            <person name="Grigoriev I.V."/>
            <person name="Hibbett D.S."/>
            <person name="Martin F."/>
        </authorList>
    </citation>
    <scope>NUCLEOTIDE SEQUENCE [LARGE SCALE GENOMIC DNA]</scope>
    <source>
        <strain evidence="21">MAFF 305830</strain>
    </source>
</reference>
<dbReference type="PANTHER" id="PTHR12147:SF58">
    <property type="entry name" value="VACUOLAR MEMBRANE PROTEASE"/>
    <property type="match status" value="1"/>
</dbReference>
<evidence type="ECO:0000256" key="5">
    <source>
        <dbReference type="ARBA" id="ARBA00022554"/>
    </source>
</evidence>
<dbReference type="HOGENOM" id="CLU_006412_1_0_1"/>
<comment type="subcellular location">
    <subcellularLocation>
        <location evidence="3">Vacuole membrane</location>
        <topology evidence="3">Multi-pass membrane protein</topology>
    </subcellularLocation>
</comment>
<dbReference type="AlphaFoldDB" id="A0A0C2X2A1"/>
<evidence type="ECO:0000256" key="9">
    <source>
        <dbReference type="ARBA" id="ARBA00022801"/>
    </source>
</evidence>
<dbReference type="GO" id="GO:0006508">
    <property type="term" value="P:proteolysis"/>
    <property type="evidence" value="ECO:0007669"/>
    <property type="project" value="UniProtKB-KW"/>
</dbReference>
<organism evidence="20 21">
    <name type="scientific">Serendipita vermifera MAFF 305830</name>
    <dbReference type="NCBI Taxonomy" id="933852"/>
    <lineage>
        <taxon>Eukaryota</taxon>
        <taxon>Fungi</taxon>
        <taxon>Dikarya</taxon>
        <taxon>Basidiomycota</taxon>
        <taxon>Agaricomycotina</taxon>
        <taxon>Agaricomycetes</taxon>
        <taxon>Sebacinales</taxon>
        <taxon>Serendipitaceae</taxon>
        <taxon>Serendipita</taxon>
    </lineage>
</organism>
<keyword evidence="11 16" id="KW-1133">Transmembrane helix</keyword>
<dbReference type="GO" id="GO:0008235">
    <property type="term" value="F:metalloexopeptidase activity"/>
    <property type="evidence" value="ECO:0007669"/>
    <property type="project" value="InterPro"/>
</dbReference>
<name>A0A0C2X2A1_SERVB</name>
<protein>
    <recommendedName>
        <fullName evidence="15">Peptide hydrolase</fullName>
        <ecNumber evidence="15">3.4.-.-</ecNumber>
    </recommendedName>
</protein>
<evidence type="ECO:0000256" key="15">
    <source>
        <dbReference type="RuleBase" id="RU361240"/>
    </source>
</evidence>
<evidence type="ECO:0000256" key="12">
    <source>
        <dbReference type="ARBA" id="ARBA00023049"/>
    </source>
</evidence>
<feature type="transmembrane region" description="Helical" evidence="16">
    <location>
        <begin position="376"/>
        <end position="398"/>
    </location>
</feature>
<feature type="domain" description="Vacuolar membrane protease transmembrane" evidence="19">
    <location>
        <begin position="552"/>
        <end position="623"/>
    </location>
</feature>
<evidence type="ECO:0000256" key="7">
    <source>
        <dbReference type="ARBA" id="ARBA00022692"/>
    </source>
</evidence>
<feature type="transmembrane region" description="Helical" evidence="16">
    <location>
        <begin position="410"/>
        <end position="433"/>
    </location>
</feature>
<gene>
    <name evidence="20" type="ORF">M408DRAFT_218052</name>
</gene>
<feature type="domain" description="Peptidase M28" evidence="17">
    <location>
        <begin position="118"/>
        <end position="291"/>
    </location>
</feature>
<dbReference type="Pfam" id="PF22251">
    <property type="entry name" value="PFF1_TM"/>
    <property type="match status" value="2"/>
</dbReference>
<keyword evidence="10 15" id="KW-0862">Zinc</keyword>
<dbReference type="EMBL" id="KN824280">
    <property type="protein sequence ID" value="KIM32383.1"/>
    <property type="molecule type" value="Genomic_DNA"/>
</dbReference>
<feature type="transmembrane region" description="Helical" evidence="16">
    <location>
        <begin position="599"/>
        <end position="616"/>
    </location>
</feature>